<keyword evidence="3" id="KW-1185">Reference proteome</keyword>
<reference evidence="2 3" key="2">
    <citation type="journal article" date="2019" name="G3 (Bethesda)">
        <title>Hybrid Assembly of the Genome of the Entomopathogenic Nematode Steinernema carpocapsae Identifies the X-Chromosome.</title>
        <authorList>
            <person name="Serra L."/>
            <person name="Macchietto M."/>
            <person name="Macias-Munoz A."/>
            <person name="McGill C.J."/>
            <person name="Rodriguez I.M."/>
            <person name="Rodriguez B."/>
            <person name="Murad R."/>
            <person name="Mortazavi A."/>
        </authorList>
    </citation>
    <scope>NUCLEOTIDE SEQUENCE [LARGE SCALE GENOMIC DNA]</scope>
    <source>
        <strain evidence="2 3">ALL</strain>
    </source>
</reference>
<sequence length="110" mass="12411">MSLSAASAQDFFDHSEAEPQASTSAEEPSPQTETTTLPDDSDEEDHLEHHGHMDEHQKDEDTPPPEKSEKVLRFNIPEVGILQLCHFFTLSWSSHRVRGSSEMSEHLDRA</sequence>
<feature type="compositionally biased region" description="Basic and acidic residues" evidence="1">
    <location>
        <begin position="46"/>
        <end position="72"/>
    </location>
</feature>
<organism evidence="2 3">
    <name type="scientific">Steinernema carpocapsae</name>
    <name type="common">Entomopathogenic nematode</name>
    <dbReference type="NCBI Taxonomy" id="34508"/>
    <lineage>
        <taxon>Eukaryota</taxon>
        <taxon>Metazoa</taxon>
        <taxon>Ecdysozoa</taxon>
        <taxon>Nematoda</taxon>
        <taxon>Chromadorea</taxon>
        <taxon>Rhabditida</taxon>
        <taxon>Tylenchina</taxon>
        <taxon>Panagrolaimomorpha</taxon>
        <taxon>Strongyloidoidea</taxon>
        <taxon>Steinernematidae</taxon>
        <taxon>Steinernema</taxon>
    </lineage>
</organism>
<accession>A0A4V6A6T0</accession>
<proteinExistence type="predicted"/>
<evidence type="ECO:0000313" key="3">
    <source>
        <dbReference type="Proteomes" id="UP000298663"/>
    </source>
</evidence>
<evidence type="ECO:0000313" key="2">
    <source>
        <dbReference type="EMBL" id="TKR95995.1"/>
    </source>
</evidence>
<feature type="region of interest" description="Disordered" evidence="1">
    <location>
        <begin position="1"/>
        <end position="72"/>
    </location>
</feature>
<dbReference type="AlphaFoldDB" id="A0A4V6A6T0"/>
<protein>
    <submittedName>
        <fullName evidence="2">Uncharacterized protein</fullName>
    </submittedName>
</protein>
<feature type="compositionally biased region" description="Polar residues" evidence="1">
    <location>
        <begin position="20"/>
        <end position="38"/>
    </location>
</feature>
<name>A0A4V6A6T0_STECR</name>
<comment type="caution">
    <text evidence="2">The sequence shown here is derived from an EMBL/GenBank/DDBJ whole genome shotgun (WGS) entry which is preliminary data.</text>
</comment>
<dbReference type="EMBL" id="AZBU02000002">
    <property type="protein sequence ID" value="TKR95995.1"/>
    <property type="molecule type" value="Genomic_DNA"/>
</dbReference>
<dbReference type="Proteomes" id="UP000298663">
    <property type="component" value="Unassembled WGS sequence"/>
</dbReference>
<gene>
    <name evidence="2" type="ORF">L596_010081</name>
</gene>
<reference evidence="2 3" key="1">
    <citation type="journal article" date="2015" name="Genome Biol.">
        <title>Comparative genomics of Steinernema reveals deeply conserved gene regulatory networks.</title>
        <authorList>
            <person name="Dillman A.R."/>
            <person name="Macchietto M."/>
            <person name="Porter C.F."/>
            <person name="Rogers A."/>
            <person name="Williams B."/>
            <person name="Antoshechkin I."/>
            <person name="Lee M.M."/>
            <person name="Goodwin Z."/>
            <person name="Lu X."/>
            <person name="Lewis E.E."/>
            <person name="Goodrich-Blair H."/>
            <person name="Stock S.P."/>
            <person name="Adams B.J."/>
            <person name="Sternberg P.W."/>
            <person name="Mortazavi A."/>
        </authorList>
    </citation>
    <scope>NUCLEOTIDE SEQUENCE [LARGE SCALE GENOMIC DNA]</scope>
    <source>
        <strain evidence="2 3">ALL</strain>
    </source>
</reference>
<evidence type="ECO:0000256" key="1">
    <source>
        <dbReference type="SAM" id="MobiDB-lite"/>
    </source>
</evidence>